<keyword evidence="3" id="KW-1185">Reference proteome</keyword>
<dbReference type="EMBL" id="AGVE01000046">
    <property type="protein sequence ID" value="EHI12377.1"/>
    <property type="molecule type" value="Genomic_DNA"/>
</dbReference>
<feature type="region of interest" description="Disordered" evidence="1">
    <location>
        <begin position="244"/>
        <end position="264"/>
    </location>
</feature>
<evidence type="ECO:0000313" key="3">
    <source>
        <dbReference type="Proteomes" id="UP000004915"/>
    </source>
</evidence>
<dbReference type="Proteomes" id="UP000004915">
    <property type="component" value="Unassembled WGS sequence"/>
</dbReference>
<proteinExistence type="predicted"/>
<dbReference type="AlphaFoldDB" id="G7CHR7"/>
<gene>
    <name evidence="2" type="ORF">KEK_15798</name>
</gene>
<evidence type="ECO:0000256" key="1">
    <source>
        <dbReference type="SAM" id="MobiDB-lite"/>
    </source>
</evidence>
<feature type="compositionally biased region" description="Polar residues" evidence="1">
    <location>
        <begin position="251"/>
        <end position="264"/>
    </location>
</feature>
<reference evidence="2 3" key="1">
    <citation type="submission" date="2011-11" db="EMBL/GenBank/DDBJ databases">
        <authorList>
            <consortium name="Tuberculosis Structural Genomics Consortium"/>
            <person name="Ioerger T.R."/>
        </authorList>
    </citation>
    <scope>NUCLEOTIDE SEQUENCE [LARGE SCALE GENOMIC DNA]</scope>
    <source>
        <strain evidence="3">ATCC 19527 / DSM 44167 / CIP 105390 / JCM 6362 / NCTC 10409 / 316</strain>
    </source>
</reference>
<protein>
    <recommendedName>
        <fullName evidence="4">DUF11 domain-containing protein</fullName>
    </recommendedName>
</protein>
<sequence>MLGPAVIAVVLTAGVGAGPGIAVAGADELGAPEITRVRFEGSNLFISFVDHASEENGFRYTVRERDNPDRVLVNDVEVPGGVPGANRESTHQFGDIPAGVPVCATMRAYRMSGSGISFRYADSGPSNTLCTDPAAAQTDVALQTIRGAEFPPADQAPAYLVMLRNAGNTDAAGVVVDISTSGVAVLGDQGPVAAGWNANGFDCAVSSPTAMRCTGGTVRKGQQINPAVIVRFTGPGFGAIHAQAGGAGDTNPGNNGTALNVTAE</sequence>
<dbReference type="eggNOG" id="ENOG5032IF6">
    <property type="taxonomic scope" value="Bacteria"/>
</dbReference>
<name>G7CHR7_MYCT3</name>
<dbReference type="PATRIC" id="fig|1078020.3.peg.3109"/>
<evidence type="ECO:0008006" key="4">
    <source>
        <dbReference type="Google" id="ProtNLM"/>
    </source>
</evidence>
<evidence type="ECO:0000313" key="2">
    <source>
        <dbReference type="EMBL" id="EHI12377.1"/>
    </source>
</evidence>
<organism evidence="2 3">
    <name type="scientific">Mycolicibacterium thermoresistibile (strain ATCC 19527 / DSM 44167 / CIP 105390 / JCM 6362 / NCTC 10409 / 316)</name>
    <name type="common">Mycobacterium thermoresistibile</name>
    <dbReference type="NCBI Taxonomy" id="1078020"/>
    <lineage>
        <taxon>Bacteria</taxon>
        <taxon>Bacillati</taxon>
        <taxon>Actinomycetota</taxon>
        <taxon>Actinomycetes</taxon>
        <taxon>Mycobacteriales</taxon>
        <taxon>Mycobacteriaceae</taxon>
        <taxon>Mycolicibacterium</taxon>
    </lineage>
</organism>
<comment type="caution">
    <text evidence="2">The sequence shown here is derived from an EMBL/GenBank/DDBJ whole genome shotgun (WGS) entry which is preliminary data.</text>
</comment>
<accession>G7CHR7</accession>